<keyword evidence="4 8" id="KW-1133">Transmembrane helix</keyword>
<dbReference type="AlphaFoldDB" id="A0A8J8GHU2"/>
<dbReference type="GO" id="GO:0015112">
    <property type="term" value="F:nitrate transmembrane transporter activity"/>
    <property type="evidence" value="ECO:0007669"/>
    <property type="project" value="InterPro"/>
</dbReference>
<keyword evidence="3 8" id="KW-0812">Transmembrane</keyword>
<feature type="region of interest" description="Disordered" evidence="7">
    <location>
        <begin position="1"/>
        <end position="22"/>
    </location>
</feature>
<dbReference type="Proteomes" id="UP001016761">
    <property type="component" value="Unassembled WGS sequence"/>
</dbReference>
<dbReference type="InterPro" id="IPR044772">
    <property type="entry name" value="NO3_transporter"/>
</dbReference>
<feature type="transmembrane region" description="Helical" evidence="8">
    <location>
        <begin position="121"/>
        <end position="141"/>
    </location>
</feature>
<evidence type="ECO:0000313" key="10">
    <source>
        <dbReference type="EMBL" id="NUB90289.1"/>
    </source>
</evidence>
<keyword evidence="6 8" id="KW-0472">Membrane</keyword>
<feature type="transmembrane region" description="Helical" evidence="8">
    <location>
        <begin position="325"/>
        <end position="342"/>
    </location>
</feature>
<evidence type="ECO:0000256" key="6">
    <source>
        <dbReference type="ARBA" id="ARBA00023136"/>
    </source>
</evidence>
<comment type="caution">
    <text evidence="10">The sequence shown here is derived from an EMBL/GenBank/DDBJ whole genome shotgun (WGS) entry which is preliminary data.</text>
</comment>
<dbReference type="OrthoDB" id="157507at2157"/>
<evidence type="ECO:0000313" key="12">
    <source>
        <dbReference type="Proteomes" id="UP000728647"/>
    </source>
</evidence>
<evidence type="ECO:0000256" key="8">
    <source>
        <dbReference type="SAM" id="Phobius"/>
    </source>
</evidence>
<organism evidence="10 12">
    <name type="scientific">Haloterrigena gelatinilytica</name>
    <dbReference type="NCBI Taxonomy" id="2741724"/>
    <lineage>
        <taxon>Archaea</taxon>
        <taxon>Methanobacteriati</taxon>
        <taxon>Methanobacteriota</taxon>
        <taxon>Stenosarchaea group</taxon>
        <taxon>Halobacteria</taxon>
        <taxon>Halobacteriales</taxon>
        <taxon>Natrialbaceae</taxon>
        <taxon>Haloterrigena</taxon>
    </lineage>
</organism>
<protein>
    <submittedName>
        <fullName evidence="10">MFS transporter</fullName>
    </submittedName>
</protein>
<accession>A0A8J8GHU2</accession>
<evidence type="ECO:0000256" key="1">
    <source>
        <dbReference type="ARBA" id="ARBA00004141"/>
    </source>
</evidence>
<comment type="subcellular location">
    <subcellularLocation>
        <location evidence="1">Membrane</location>
        <topology evidence="1">Multi-pass membrane protein</topology>
    </subcellularLocation>
</comment>
<dbReference type="Pfam" id="PF07690">
    <property type="entry name" value="MFS_1"/>
    <property type="match status" value="1"/>
</dbReference>
<feature type="transmembrane region" description="Helical" evidence="8">
    <location>
        <begin position="291"/>
        <end position="313"/>
    </location>
</feature>
<evidence type="ECO:0000313" key="11">
    <source>
        <dbReference type="EMBL" id="NUC73889.1"/>
    </source>
</evidence>
<dbReference type="InterPro" id="IPR036259">
    <property type="entry name" value="MFS_trans_sf"/>
</dbReference>
<feature type="transmembrane region" description="Helical" evidence="8">
    <location>
        <begin position="378"/>
        <end position="401"/>
    </location>
</feature>
<proteinExistence type="inferred from homology"/>
<feature type="transmembrane region" description="Helical" evidence="8">
    <location>
        <begin position="27"/>
        <end position="47"/>
    </location>
</feature>
<feature type="transmembrane region" description="Helical" evidence="8">
    <location>
        <begin position="192"/>
        <end position="211"/>
    </location>
</feature>
<dbReference type="GO" id="GO:0016020">
    <property type="term" value="C:membrane"/>
    <property type="evidence" value="ECO:0007669"/>
    <property type="project" value="UniProtKB-SubCell"/>
</dbReference>
<evidence type="ECO:0000256" key="5">
    <source>
        <dbReference type="ARBA" id="ARBA00023063"/>
    </source>
</evidence>
<feature type="transmembrane region" description="Helical" evidence="8">
    <location>
        <begin position="259"/>
        <end position="279"/>
    </location>
</feature>
<evidence type="ECO:0000256" key="3">
    <source>
        <dbReference type="ARBA" id="ARBA00022692"/>
    </source>
</evidence>
<feature type="transmembrane region" description="Helical" evidence="8">
    <location>
        <begin position="413"/>
        <end position="435"/>
    </location>
</feature>
<feature type="transmembrane region" description="Helical" evidence="8">
    <location>
        <begin position="93"/>
        <end position="115"/>
    </location>
</feature>
<reference evidence="10 13" key="1">
    <citation type="submission" date="2020-06" db="EMBL/GenBank/DDBJ databases">
        <title>Haloterrigena sp. nov., an extremely halophilic archaeon isolated from a saline sediment.</title>
        <authorList>
            <person name="Liu B.-B."/>
        </authorList>
    </citation>
    <scope>NUCLEOTIDE SEQUENCE</scope>
    <source>
        <strain evidence="10">SYSU A121-1</strain>
        <strain evidence="11 13">SYSU A558-1</strain>
    </source>
</reference>
<dbReference type="InterPro" id="IPR011701">
    <property type="entry name" value="MFS"/>
</dbReference>
<evidence type="ECO:0000259" key="9">
    <source>
        <dbReference type="PROSITE" id="PS50850"/>
    </source>
</evidence>
<evidence type="ECO:0000313" key="13">
    <source>
        <dbReference type="Proteomes" id="UP001016761"/>
    </source>
</evidence>
<dbReference type="RefSeq" id="WP_174681679.1">
    <property type="nucleotide sequence ID" value="NZ_JABUQZ010000001.1"/>
</dbReference>
<keyword evidence="5" id="KW-0534">Nitrate assimilation</keyword>
<evidence type="ECO:0000256" key="7">
    <source>
        <dbReference type="SAM" id="MobiDB-lite"/>
    </source>
</evidence>
<feature type="transmembrane region" description="Helical" evidence="8">
    <location>
        <begin position="53"/>
        <end position="72"/>
    </location>
</feature>
<name>A0A8J8GHU2_9EURY</name>
<dbReference type="EMBL" id="JABURA010000001">
    <property type="protein sequence ID" value="NUB90289.1"/>
    <property type="molecule type" value="Genomic_DNA"/>
</dbReference>
<feature type="domain" description="Major facilitator superfamily (MFS) profile" evidence="9">
    <location>
        <begin position="26"/>
        <end position="439"/>
    </location>
</feature>
<dbReference type="Proteomes" id="UP000728647">
    <property type="component" value="Unassembled WGS sequence"/>
</dbReference>
<evidence type="ECO:0000256" key="2">
    <source>
        <dbReference type="ARBA" id="ARBA00008432"/>
    </source>
</evidence>
<comment type="similarity">
    <text evidence="2">Belongs to the major facilitator superfamily. Nitrate/nitrite porter (TC 2.A.1.8) family.</text>
</comment>
<feature type="transmembrane region" description="Helical" evidence="8">
    <location>
        <begin position="161"/>
        <end position="186"/>
    </location>
</feature>
<dbReference type="SUPFAM" id="SSF103473">
    <property type="entry name" value="MFS general substrate transporter"/>
    <property type="match status" value="1"/>
</dbReference>
<dbReference type="GO" id="GO:0042128">
    <property type="term" value="P:nitrate assimilation"/>
    <property type="evidence" value="ECO:0007669"/>
    <property type="project" value="UniProtKB-KW"/>
</dbReference>
<keyword evidence="13" id="KW-1185">Reference proteome</keyword>
<feature type="transmembrane region" description="Helical" evidence="8">
    <location>
        <begin position="348"/>
        <end position="371"/>
    </location>
</feature>
<dbReference type="Gene3D" id="1.20.1250.20">
    <property type="entry name" value="MFS general substrate transporter like domains"/>
    <property type="match status" value="2"/>
</dbReference>
<sequence>MRERPPATTDASDGSAPPVRGTPRRGVASATLGFFVGFAGVVCYGPVASEFEGAMGLSGLLLGLLVAAPQLTGSLLRIPFGAWVEDVGAKKPFLVLLGLSILGMGGLSALLVTAYPDGLTMAHYPIVFFFGALSGCGIATFSVGSTQTSYWYPSEKQGTVLAVFGGLGNTSPGLFTLVLPVALAALGLTGAYLAWFAFLIVGTVAYAFSAVDAPYFQFVERGVGEREARRRAEACGQDLFPGGDAMASIRGAASIPRTWVLVALFFTSFGGFLALTTWLPSYWQAVHGVDVRTAGALTAVAFTLLAAVIRVPGGVVSDRLGGEPTAIASFGAIVLATALLVITREFALAVAATILLGAGMGVASAAVFQLVPTYVPDAVGGASGLVGGIGAFGGFAIPPILGLFVDLQGTPGYATGFVVFLVLGVVSIGLSSGLYRTRSALVPADSSAPADD</sequence>
<dbReference type="PANTHER" id="PTHR23515">
    <property type="entry name" value="HIGH-AFFINITY NITRATE TRANSPORTER 2.3"/>
    <property type="match status" value="1"/>
</dbReference>
<dbReference type="PROSITE" id="PS50850">
    <property type="entry name" value="MFS"/>
    <property type="match status" value="1"/>
</dbReference>
<evidence type="ECO:0000256" key="4">
    <source>
        <dbReference type="ARBA" id="ARBA00022989"/>
    </source>
</evidence>
<dbReference type="InterPro" id="IPR020846">
    <property type="entry name" value="MFS_dom"/>
</dbReference>
<gene>
    <name evidence="10" type="ORF">HT576_04465</name>
    <name evidence="11" type="ORF">HTZ84_16540</name>
</gene>
<dbReference type="EMBL" id="JABUQZ010000001">
    <property type="protein sequence ID" value="NUC73889.1"/>
    <property type="molecule type" value="Genomic_DNA"/>
</dbReference>